<dbReference type="InterPro" id="IPR005624">
    <property type="entry name" value="PduO/GlcC-like"/>
</dbReference>
<dbReference type="Pfam" id="PF03928">
    <property type="entry name" value="HbpS-like"/>
    <property type="match status" value="1"/>
</dbReference>
<protein>
    <recommendedName>
        <fullName evidence="3">DUF336-domain-containing protein</fullName>
    </recommendedName>
</protein>
<accession>A0A8H5ZEW5</accession>
<sequence length="252" mass="26541">MRNSYFNMAPTASATAALPTLTQSGARVALQAAEQHAIEVGVPMSIAVVDAHTHLLSFTRMDGAKITSINTAMDMAFTAAGNRIPTSAYQETPWPGSATSGIGNAISGRFTTLGGGVPILSVEGDILGAIGCSTGTSMQDEAAAKAGRDAVLELIRKEKEAEEARLHEERQAVLALWKEKEEEVGNLREELEVMDRSSKRMRFDGGRSGSASVVGSLAGRRLSAQGGVAPDTPPDEIELHPSFVGEVSVGRY</sequence>
<dbReference type="PANTHER" id="PTHR34309">
    <property type="entry name" value="SLR1406 PROTEIN"/>
    <property type="match status" value="1"/>
</dbReference>
<evidence type="ECO:0000313" key="2">
    <source>
        <dbReference type="Proteomes" id="UP000624244"/>
    </source>
</evidence>
<dbReference type="AlphaFoldDB" id="A0A8H5ZEW5"/>
<dbReference type="Gene3D" id="3.30.450.150">
    <property type="entry name" value="Haem-degrading domain"/>
    <property type="match status" value="1"/>
</dbReference>
<dbReference type="Proteomes" id="UP000624244">
    <property type="component" value="Unassembled WGS sequence"/>
</dbReference>
<gene>
    <name evidence="1" type="ORF">GGP41_009239</name>
</gene>
<name>A0A8H5ZEW5_COCSA</name>
<dbReference type="EMBL" id="WNKQ01000012">
    <property type="protein sequence ID" value="KAF5848022.1"/>
    <property type="molecule type" value="Genomic_DNA"/>
</dbReference>
<comment type="caution">
    <text evidence="1">The sequence shown here is derived from an EMBL/GenBank/DDBJ whole genome shotgun (WGS) entry which is preliminary data.</text>
</comment>
<dbReference type="SUPFAM" id="SSF143744">
    <property type="entry name" value="GlcG-like"/>
    <property type="match status" value="1"/>
</dbReference>
<dbReference type="InterPro" id="IPR052517">
    <property type="entry name" value="GlcG_carb_metab_protein"/>
</dbReference>
<evidence type="ECO:0000313" key="1">
    <source>
        <dbReference type="EMBL" id="KAF5848022.1"/>
    </source>
</evidence>
<reference evidence="1" key="1">
    <citation type="submission" date="2019-11" db="EMBL/GenBank/DDBJ databases">
        <title>Bipolaris sorokiniana Genome sequencing.</title>
        <authorList>
            <person name="Wang H."/>
        </authorList>
    </citation>
    <scope>NUCLEOTIDE SEQUENCE</scope>
</reference>
<dbReference type="PANTHER" id="PTHR34309:SF1">
    <property type="entry name" value="PROTEIN GLCG"/>
    <property type="match status" value="1"/>
</dbReference>
<dbReference type="InterPro" id="IPR038084">
    <property type="entry name" value="PduO/GlcC-like_sf"/>
</dbReference>
<evidence type="ECO:0008006" key="3">
    <source>
        <dbReference type="Google" id="ProtNLM"/>
    </source>
</evidence>
<organism evidence="1 2">
    <name type="scientific">Cochliobolus sativus</name>
    <name type="common">Common root rot and spot blotch fungus</name>
    <name type="synonym">Bipolaris sorokiniana</name>
    <dbReference type="NCBI Taxonomy" id="45130"/>
    <lineage>
        <taxon>Eukaryota</taxon>
        <taxon>Fungi</taxon>
        <taxon>Dikarya</taxon>
        <taxon>Ascomycota</taxon>
        <taxon>Pezizomycotina</taxon>
        <taxon>Dothideomycetes</taxon>
        <taxon>Pleosporomycetidae</taxon>
        <taxon>Pleosporales</taxon>
        <taxon>Pleosporineae</taxon>
        <taxon>Pleosporaceae</taxon>
        <taxon>Bipolaris</taxon>
    </lineage>
</organism>
<proteinExistence type="predicted"/>